<reference evidence="2" key="1">
    <citation type="journal article" date="2020" name="mSystems">
        <title>Genome- and Community-Level Interaction Insights into Carbon Utilization and Element Cycling Functions of Hydrothermarchaeota in Hydrothermal Sediment.</title>
        <authorList>
            <person name="Zhou Z."/>
            <person name="Liu Y."/>
            <person name="Xu W."/>
            <person name="Pan J."/>
            <person name="Luo Z.H."/>
            <person name="Li M."/>
        </authorList>
    </citation>
    <scope>NUCLEOTIDE SEQUENCE [LARGE SCALE GENOMIC DNA]</scope>
    <source>
        <strain evidence="2">SpSt-1084</strain>
    </source>
</reference>
<evidence type="ECO:0000256" key="1">
    <source>
        <dbReference type="ARBA" id="ARBA00022801"/>
    </source>
</evidence>
<dbReference type="CDD" id="cd00586">
    <property type="entry name" value="4HBT"/>
    <property type="match status" value="1"/>
</dbReference>
<sequence length="147" mass="17270">MKNFSCVFRIGFQDTDSTGRVYFPNYVRWFDMALIEFLRQNNIVFDQVGRLFMDGKTSNNSFVIGEYGCRIEKPSRYDELVEAFVESAEIRNKSVKVMFRLENTEHEVLAKGFITYVYIDTEQGRAEELPEIFRKIFKTLNNSSPKT</sequence>
<keyword evidence="1" id="KW-0378">Hydrolase</keyword>
<dbReference type="Pfam" id="PF13279">
    <property type="entry name" value="4HBT_2"/>
    <property type="match status" value="1"/>
</dbReference>
<dbReference type="GO" id="GO:0016787">
    <property type="term" value="F:hydrolase activity"/>
    <property type="evidence" value="ECO:0007669"/>
    <property type="project" value="UniProtKB-KW"/>
</dbReference>
<dbReference type="PIRSF" id="PIRSF003230">
    <property type="entry name" value="YbgC"/>
    <property type="match status" value="1"/>
</dbReference>
<organism evidence="2">
    <name type="scientific">Caldiarchaeum subterraneum</name>
    <dbReference type="NCBI Taxonomy" id="311458"/>
    <lineage>
        <taxon>Archaea</taxon>
        <taxon>Nitrososphaerota</taxon>
        <taxon>Candidatus Caldarchaeales</taxon>
        <taxon>Candidatus Caldarchaeaceae</taxon>
        <taxon>Candidatus Caldarchaeum</taxon>
    </lineage>
</organism>
<evidence type="ECO:0000313" key="2">
    <source>
        <dbReference type="EMBL" id="HHR41164.1"/>
    </source>
</evidence>
<dbReference type="Gene3D" id="3.10.129.10">
    <property type="entry name" value="Hotdog Thioesterase"/>
    <property type="match status" value="1"/>
</dbReference>
<dbReference type="EMBL" id="DRXS01000268">
    <property type="protein sequence ID" value="HHR41164.1"/>
    <property type="molecule type" value="Genomic_DNA"/>
</dbReference>
<dbReference type="InterPro" id="IPR029069">
    <property type="entry name" value="HotDog_dom_sf"/>
</dbReference>
<dbReference type="SUPFAM" id="SSF54637">
    <property type="entry name" value="Thioesterase/thiol ester dehydrase-isomerase"/>
    <property type="match status" value="1"/>
</dbReference>
<name>A0A7C5YC96_CALS0</name>
<protein>
    <submittedName>
        <fullName evidence="2">Acyl-CoA thioesterase</fullName>
    </submittedName>
</protein>
<accession>A0A7C5YC96</accession>
<proteinExistence type="predicted"/>
<dbReference type="AlphaFoldDB" id="A0A7C5YC96"/>
<comment type="caution">
    <text evidence="2">The sequence shown here is derived from an EMBL/GenBank/DDBJ whole genome shotgun (WGS) entry which is preliminary data.</text>
</comment>
<gene>
    <name evidence="2" type="ORF">ENM42_04970</name>
</gene>
<dbReference type="InterPro" id="IPR006684">
    <property type="entry name" value="YbgC/YbaW"/>
</dbReference>